<reference evidence="1" key="1">
    <citation type="submission" date="2020-11" db="EMBL/GenBank/DDBJ databases">
        <authorList>
            <consortium name="DOE Joint Genome Institute"/>
            <person name="Ahrendt S."/>
            <person name="Riley R."/>
            <person name="Andreopoulos W."/>
            <person name="LaButti K."/>
            <person name="Pangilinan J."/>
            <person name="Ruiz-duenas F.J."/>
            <person name="Barrasa J.M."/>
            <person name="Sanchez-Garcia M."/>
            <person name="Camarero S."/>
            <person name="Miyauchi S."/>
            <person name="Serrano A."/>
            <person name="Linde D."/>
            <person name="Babiker R."/>
            <person name="Drula E."/>
            <person name="Ayuso-Fernandez I."/>
            <person name="Pacheco R."/>
            <person name="Padilla G."/>
            <person name="Ferreira P."/>
            <person name="Barriuso J."/>
            <person name="Kellner H."/>
            <person name="Castanera R."/>
            <person name="Alfaro M."/>
            <person name="Ramirez L."/>
            <person name="Pisabarro A.G."/>
            <person name="Kuo A."/>
            <person name="Tritt A."/>
            <person name="Lipzen A."/>
            <person name="He G."/>
            <person name="Yan M."/>
            <person name="Ng V."/>
            <person name="Cullen D."/>
            <person name="Martin F."/>
            <person name="Rosso M.-N."/>
            <person name="Henrissat B."/>
            <person name="Hibbett D."/>
            <person name="Martinez A.T."/>
            <person name="Grigoriev I.V."/>
        </authorList>
    </citation>
    <scope>NUCLEOTIDE SEQUENCE</scope>
    <source>
        <strain evidence="1">AH 44721</strain>
    </source>
</reference>
<protein>
    <recommendedName>
        <fullName evidence="3">F-box domain-containing protein</fullName>
    </recommendedName>
</protein>
<dbReference type="EMBL" id="JADNYJ010000037">
    <property type="protein sequence ID" value="KAF8902288.1"/>
    <property type="molecule type" value="Genomic_DNA"/>
</dbReference>
<evidence type="ECO:0008006" key="3">
    <source>
        <dbReference type="Google" id="ProtNLM"/>
    </source>
</evidence>
<keyword evidence="2" id="KW-1185">Reference proteome</keyword>
<accession>A0A9P5NPS9</accession>
<organism evidence="1 2">
    <name type="scientific">Gymnopilus junonius</name>
    <name type="common">Spectacular rustgill mushroom</name>
    <name type="synonym">Gymnopilus spectabilis subsp. junonius</name>
    <dbReference type="NCBI Taxonomy" id="109634"/>
    <lineage>
        <taxon>Eukaryota</taxon>
        <taxon>Fungi</taxon>
        <taxon>Dikarya</taxon>
        <taxon>Basidiomycota</taxon>
        <taxon>Agaricomycotina</taxon>
        <taxon>Agaricomycetes</taxon>
        <taxon>Agaricomycetidae</taxon>
        <taxon>Agaricales</taxon>
        <taxon>Agaricineae</taxon>
        <taxon>Hymenogastraceae</taxon>
        <taxon>Gymnopilus</taxon>
    </lineage>
</organism>
<gene>
    <name evidence="1" type="ORF">CPB84DRAFT_1846448</name>
</gene>
<proteinExistence type="predicted"/>
<evidence type="ECO:0000313" key="2">
    <source>
        <dbReference type="Proteomes" id="UP000724874"/>
    </source>
</evidence>
<evidence type="ECO:0000313" key="1">
    <source>
        <dbReference type="EMBL" id="KAF8902288.1"/>
    </source>
</evidence>
<dbReference type="OrthoDB" id="3056769at2759"/>
<sequence length="242" mass="27365">MKSNDPNACPTYGNIIELETRAVPEAIADFPLDYGPIDQANRVFLHCLPPELIASIFQLCILAGLQESPSDEIDRSRGGGSDYIETKPWTLGCVCRSWKQIAWTSPSVWTVFKFHLNSKPFAQNWAEIMKTWFTRSGQLPLFIRFTNSFSHAEICEAPTKFSPLINLVNRYLDRWYQLELDLPPSLLFLFCANRSIIQTLTVRSYPVHGQEGIIDLNGAAPLDLTLQSTGLTNVQIIWTNLT</sequence>
<dbReference type="AlphaFoldDB" id="A0A9P5NPS9"/>
<name>A0A9P5NPS9_GYMJU</name>
<comment type="caution">
    <text evidence="1">The sequence shown here is derived from an EMBL/GenBank/DDBJ whole genome shotgun (WGS) entry which is preliminary data.</text>
</comment>
<dbReference type="Proteomes" id="UP000724874">
    <property type="component" value="Unassembled WGS sequence"/>
</dbReference>